<feature type="domain" description="ATP-grasp" evidence="2">
    <location>
        <begin position="127"/>
        <end position="299"/>
    </location>
</feature>
<dbReference type="AlphaFoldDB" id="L0D8S7"/>
<dbReference type="RefSeq" id="WP_015244449.1">
    <property type="nucleotide sequence ID" value="NC_019892.1"/>
</dbReference>
<evidence type="ECO:0000259" key="2">
    <source>
        <dbReference type="PROSITE" id="PS50975"/>
    </source>
</evidence>
<evidence type="ECO:0000313" key="4">
    <source>
        <dbReference type="Proteomes" id="UP000010798"/>
    </source>
</evidence>
<name>L0D8S7_SINAD</name>
<keyword evidence="1" id="KW-0067">ATP-binding</keyword>
<dbReference type="GO" id="GO:0046872">
    <property type="term" value="F:metal ion binding"/>
    <property type="evidence" value="ECO:0007669"/>
    <property type="project" value="InterPro"/>
</dbReference>
<dbReference type="PROSITE" id="PS50975">
    <property type="entry name" value="ATP_GRASP"/>
    <property type="match status" value="1"/>
</dbReference>
<dbReference type="GO" id="GO:0005737">
    <property type="term" value="C:cytoplasm"/>
    <property type="evidence" value="ECO:0007669"/>
    <property type="project" value="TreeGrafter"/>
</dbReference>
<keyword evidence="1" id="KW-0547">Nucleotide-binding</keyword>
<dbReference type="InterPro" id="IPR013651">
    <property type="entry name" value="ATP-grasp_RimK-type"/>
</dbReference>
<evidence type="ECO:0000313" key="3">
    <source>
        <dbReference type="EMBL" id="AGA25270.1"/>
    </source>
</evidence>
<gene>
    <name evidence="3" type="ordered locus">Sinac_0863</name>
</gene>
<sequence length="302" mass="33665">MTVLILGGADDEHAAHMLRYLHANGQDAELLDSRDFPQRMQLSFDPKRETGSIHLPGGRRLDLAQIRSIYWRCYHGISGSPLRDPEQAYIAANDARGLLESLLIRLPARWVNSWAAFQLHRTKPVQLAIVAALGVPVPETLLANDPESVLAFSHRHPRSIFKPVQGGAHARRLTKAHLEERNLANLAYAPVTLQEEIPGTNIRVFVAGEHVLGCEIRTAELDFRDDPNQQVLPHSLPPEVETMCLRIARALELLWTGIDLRLTPEGSYIFLEANPSPMFLGFERLAGLPLTESLATLLLQAE</sequence>
<dbReference type="GO" id="GO:0005524">
    <property type="term" value="F:ATP binding"/>
    <property type="evidence" value="ECO:0007669"/>
    <property type="project" value="UniProtKB-UniRule"/>
</dbReference>
<dbReference type="InterPro" id="IPR011761">
    <property type="entry name" value="ATP-grasp"/>
</dbReference>
<dbReference type="PANTHER" id="PTHR21621:SF0">
    <property type="entry name" value="BETA-CITRYLGLUTAMATE SYNTHASE B-RELATED"/>
    <property type="match status" value="1"/>
</dbReference>
<organism evidence="3 4">
    <name type="scientific">Singulisphaera acidiphila (strain ATCC BAA-1392 / DSM 18658 / VKM B-2454 / MOB10)</name>
    <dbReference type="NCBI Taxonomy" id="886293"/>
    <lineage>
        <taxon>Bacteria</taxon>
        <taxon>Pseudomonadati</taxon>
        <taxon>Planctomycetota</taxon>
        <taxon>Planctomycetia</taxon>
        <taxon>Isosphaerales</taxon>
        <taxon>Isosphaeraceae</taxon>
        <taxon>Singulisphaera</taxon>
    </lineage>
</organism>
<dbReference type="KEGG" id="saci:Sinac_0863"/>
<dbReference type="HOGENOM" id="CLU_055286_1_0_0"/>
<dbReference type="EMBL" id="CP003364">
    <property type="protein sequence ID" value="AGA25270.1"/>
    <property type="molecule type" value="Genomic_DNA"/>
</dbReference>
<accession>L0D8S7</accession>
<dbReference type="OrthoDB" id="583309at2"/>
<dbReference type="GO" id="GO:0009432">
    <property type="term" value="P:SOS response"/>
    <property type="evidence" value="ECO:0007669"/>
    <property type="project" value="TreeGrafter"/>
</dbReference>
<dbReference type="PANTHER" id="PTHR21621">
    <property type="entry name" value="RIBOSOMAL PROTEIN S6 MODIFICATION PROTEIN"/>
    <property type="match status" value="1"/>
</dbReference>
<dbReference type="eggNOG" id="COG0189">
    <property type="taxonomic scope" value="Bacteria"/>
</dbReference>
<dbReference type="GO" id="GO:0018169">
    <property type="term" value="F:ribosomal S6-glutamic acid ligase activity"/>
    <property type="evidence" value="ECO:0007669"/>
    <property type="project" value="TreeGrafter"/>
</dbReference>
<dbReference type="Pfam" id="PF08443">
    <property type="entry name" value="RimK"/>
    <property type="match status" value="1"/>
</dbReference>
<protein>
    <submittedName>
        <fullName evidence="3">RimK-like protein</fullName>
    </submittedName>
</protein>
<dbReference type="Proteomes" id="UP000010798">
    <property type="component" value="Chromosome"/>
</dbReference>
<dbReference type="SUPFAM" id="SSF56059">
    <property type="entry name" value="Glutathione synthetase ATP-binding domain-like"/>
    <property type="match status" value="1"/>
</dbReference>
<keyword evidence="4" id="KW-1185">Reference proteome</keyword>
<evidence type="ECO:0000256" key="1">
    <source>
        <dbReference type="PROSITE-ProRule" id="PRU00409"/>
    </source>
</evidence>
<proteinExistence type="predicted"/>
<dbReference type="STRING" id="886293.Sinac_0863"/>
<dbReference type="Gene3D" id="3.30.470.20">
    <property type="entry name" value="ATP-grasp fold, B domain"/>
    <property type="match status" value="1"/>
</dbReference>
<reference evidence="3 4" key="1">
    <citation type="submission" date="2012-02" db="EMBL/GenBank/DDBJ databases">
        <title>Complete sequence of chromosome of Singulisphaera acidiphila DSM 18658.</title>
        <authorList>
            <consortium name="US DOE Joint Genome Institute (JGI-PGF)"/>
            <person name="Lucas S."/>
            <person name="Copeland A."/>
            <person name="Lapidus A."/>
            <person name="Glavina del Rio T."/>
            <person name="Dalin E."/>
            <person name="Tice H."/>
            <person name="Bruce D."/>
            <person name="Goodwin L."/>
            <person name="Pitluck S."/>
            <person name="Peters L."/>
            <person name="Ovchinnikova G."/>
            <person name="Chertkov O."/>
            <person name="Kyrpides N."/>
            <person name="Mavromatis K."/>
            <person name="Ivanova N."/>
            <person name="Brettin T."/>
            <person name="Detter J.C."/>
            <person name="Han C."/>
            <person name="Larimer F."/>
            <person name="Land M."/>
            <person name="Hauser L."/>
            <person name="Markowitz V."/>
            <person name="Cheng J.-F."/>
            <person name="Hugenholtz P."/>
            <person name="Woyke T."/>
            <person name="Wu D."/>
            <person name="Tindall B."/>
            <person name="Pomrenke H."/>
            <person name="Brambilla E."/>
            <person name="Klenk H.-P."/>
            <person name="Eisen J.A."/>
        </authorList>
    </citation>
    <scope>NUCLEOTIDE SEQUENCE [LARGE SCALE GENOMIC DNA]</scope>
    <source>
        <strain evidence="4">ATCC BAA-1392 / DSM 18658 / VKM B-2454 / MOB10</strain>
    </source>
</reference>